<dbReference type="AlphaFoldDB" id="A0A923J1T0"/>
<protein>
    <submittedName>
        <fullName evidence="1">Sporulation protein YtxC</fullName>
    </submittedName>
</protein>
<gene>
    <name evidence="1" type="primary">ytxC</name>
    <name evidence="1" type="ORF">HGG79_17345</name>
</gene>
<dbReference type="Pfam" id="PF08812">
    <property type="entry name" value="YtxC"/>
    <property type="match status" value="1"/>
</dbReference>
<sequence>MESFKLIYENDLEEIIEGIKDLREFCKSNKIDIGISERINKNTHFIKITFPEERLSKKNFNIFNLYIANILYKALVKEFLDKYIEEFISETYFFLNGNETEEIKQSSSEVFNIDMTLIDQSNIYYMNRKNDILDKIIECIEENKEINIKGFLTFRMKDLKNYLQNIVDKVVEEYLIEKEYNEFIKLLKYFVEIQESKIEEVNIIISESGEYIVKDKEGNDIIEQLFSEFSGGNFTGVVNMEDMLISGLITYCPNKIVIHCASNCLNKEFINTIKNVFLNRVVFCDNCKTCSKIKEKTHS</sequence>
<organism evidence="1 2">
    <name type="scientific">Clostridium tetanomorphum</name>
    <dbReference type="NCBI Taxonomy" id="1553"/>
    <lineage>
        <taxon>Bacteria</taxon>
        <taxon>Bacillati</taxon>
        <taxon>Bacillota</taxon>
        <taxon>Clostridia</taxon>
        <taxon>Eubacteriales</taxon>
        <taxon>Clostridiaceae</taxon>
        <taxon>Clostridium</taxon>
    </lineage>
</organism>
<evidence type="ECO:0000313" key="1">
    <source>
        <dbReference type="EMBL" id="MBC2399522.1"/>
    </source>
</evidence>
<proteinExistence type="predicted"/>
<accession>A0A923J1T0</accession>
<dbReference type="RefSeq" id="WP_035150071.1">
    <property type="nucleotide sequence ID" value="NZ_JAAZWO010000030.1"/>
</dbReference>
<dbReference type="EMBL" id="JAAZWO010000030">
    <property type="protein sequence ID" value="MBC2399522.1"/>
    <property type="molecule type" value="Genomic_DNA"/>
</dbReference>
<dbReference type="Proteomes" id="UP000563151">
    <property type="component" value="Unassembled WGS sequence"/>
</dbReference>
<evidence type="ECO:0000313" key="2">
    <source>
        <dbReference type="Proteomes" id="UP000563151"/>
    </source>
</evidence>
<dbReference type="InterPro" id="IPR014199">
    <property type="entry name" value="Spore_YtxC"/>
</dbReference>
<keyword evidence="2" id="KW-1185">Reference proteome</keyword>
<name>A0A923J1T0_CLOTT</name>
<dbReference type="NCBIfam" id="TIGR02834">
    <property type="entry name" value="spo_ytxC"/>
    <property type="match status" value="1"/>
</dbReference>
<reference evidence="1 2" key="1">
    <citation type="submission" date="2020-04" db="EMBL/GenBank/DDBJ databases">
        <title>Genomic insights into acetone-butanol-ethanol (ABE) fermentation by sequencing solventogenic clostridia strains.</title>
        <authorList>
            <person name="Brown S."/>
        </authorList>
    </citation>
    <scope>NUCLEOTIDE SEQUENCE [LARGE SCALE GENOMIC DNA]</scope>
    <source>
        <strain evidence="1 2">DJ011</strain>
    </source>
</reference>
<comment type="caution">
    <text evidence="1">The sequence shown here is derived from an EMBL/GenBank/DDBJ whole genome shotgun (WGS) entry which is preliminary data.</text>
</comment>